<organism evidence="2 3">
    <name type="scientific">Paracraurococcus lichenis</name>
    <dbReference type="NCBI Taxonomy" id="3064888"/>
    <lineage>
        <taxon>Bacteria</taxon>
        <taxon>Pseudomonadati</taxon>
        <taxon>Pseudomonadota</taxon>
        <taxon>Alphaproteobacteria</taxon>
        <taxon>Acetobacterales</taxon>
        <taxon>Roseomonadaceae</taxon>
        <taxon>Paracraurococcus</taxon>
    </lineage>
</organism>
<name>A0ABT9E613_9PROT</name>
<protein>
    <submittedName>
        <fullName evidence="2">Formyltransferase family protein</fullName>
    </submittedName>
</protein>
<dbReference type="InterPro" id="IPR036477">
    <property type="entry name" value="Formyl_transf_N_sf"/>
</dbReference>
<dbReference type="Pfam" id="PF00551">
    <property type="entry name" value="Formyl_trans_N"/>
    <property type="match status" value="1"/>
</dbReference>
<sequence>MTNQPIPVHPALHMMPGHGPGPATRSLDRFLACLEAAYPGTATRRLEGARWGRLLLPPGPVGLPKAPDAVRIVLLGSFWIGRAALQAVLAYLHRYPGRVDLVAVVTDDPLSPEARISLRKRAWALMTEGERLEMKLALVGSAFDIGCPVYTGEIKTPGFRRMLAAWRPHAIVTCGFGQVLDTAILQSVPAGAYNCHPSDLARGLGAGPSPWADLAARNGTEEIWTLHRMTEVVDGGPVVGQTAPVNLADPQGRPVAEPMVFFDRMLLPVGWMVLRLLDSLAQRHAAGLTGPLRSLDLVAGMPDALHAALREPVRAVHAAPPIPTPGEAEFGALPEATARHPGLDAETLLAPVMAPPDGAVYPDGRDLSET</sequence>
<accession>A0ABT9E613</accession>
<dbReference type="EMBL" id="JAUTWS010000030">
    <property type="protein sequence ID" value="MDO9711537.1"/>
    <property type="molecule type" value="Genomic_DNA"/>
</dbReference>
<dbReference type="Gene3D" id="3.40.50.170">
    <property type="entry name" value="Formyl transferase, N-terminal domain"/>
    <property type="match status" value="1"/>
</dbReference>
<reference evidence="2 3" key="1">
    <citation type="submission" date="2023-08" db="EMBL/GenBank/DDBJ databases">
        <title>The draft genome sequence of Paracraurococcus sp. LOR1-02.</title>
        <authorList>
            <person name="Kingkaew E."/>
            <person name="Tanasupawat S."/>
        </authorList>
    </citation>
    <scope>NUCLEOTIDE SEQUENCE [LARGE SCALE GENOMIC DNA]</scope>
    <source>
        <strain evidence="2 3">LOR1-02</strain>
    </source>
</reference>
<evidence type="ECO:0000313" key="3">
    <source>
        <dbReference type="Proteomes" id="UP001243009"/>
    </source>
</evidence>
<proteinExistence type="predicted"/>
<dbReference type="SUPFAM" id="SSF53328">
    <property type="entry name" value="Formyltransferase"/>
    <property type="match status" value="1"/>
</dbReference>
<comment type="caution">
    <text evidence="2">The sequence shown here is derived from an EMBL/GenBank/DDBJ whole genome shotgun (WGS) entry which is preliminary data.</text>
</comment>
<dbReference type="InterPro" id="IPR002376">
    <property type="entry name" value="Formyl_transf_N"/>
</dbReference>
<evidence type="ECO:0000259" key="1">
    <source>
        <dbReference type="Pfam" id="PF00551"/>
    </source>
</evidence>
<evidence type="ECO:0000313" key="2">
    <source>
        <dbReference type="EMBL" id="MDO9711537.1"/>
    </source>
</evidence>
<dbReference type="RefSeq" id="WP_305106395.1">
    <property type="nucleotide sequence ID" value="NZ_JAUTWS010000030.1"/>
</dbReference>
<gene>
    <name evidence="2" type="ORF">Q7A36_24535</name>
</gene>
<keyword evidence="3" id="KW-1185">Reference proteome</keyword>
<dbReference type="Proteomes" id="UP001243009">
    <property type="component" value="Unassembled WGS sequence"/>
</dbReference>
<feature type="domain" description="Formyl transferase N-terminal" evidence="1">
    <location>
        <begin position="131"/>
        <end position="243"/>
    </location>
</feature>